<keyword evidence="8" id="KW-1185">Reference proteome</keyword>
<dbReference type="GO" id="GO:0051301">
    <property type="term" value="P:cell division"/>
    <property type="evidence" value="ECO:0007669"/>
    <property type="project" value="UniProtKB-UniRule"/>
</dbReference>
<protein>
    <recommendedName>
        <fullName evidence="6">Cyclin-dependent kinases regulatory subunit</fullName>
    </recommendedName>
</protein>
<keyword evidence="4 6" id="KW-0132">Cell division</keyword>
<comment type="function">
    <text evidence="1 6">Binds to the catalytic subunit of the cyclin dependent kinases and is essential for their biological function.</text>
</comment>
<dbReference type="PANTHER" id="PTHR23415">
    <property type="entry name" value="CYCLIN-DEPENDENT KINASES REGULATORY SUBUNIT/60S RIBOSOME SUBUNIT BIOGENESIS PROTEIN NIP7"/>
    <property type="match status" value="1"/>
</dbReference>
<dbReference type="InterPro" id="IPR000789">
    <property type="entry name" value="Cyclin-dep_kinase_reg-sub"/>
</dbReference>
<sequence>MLHKQIYHSDKYKFEYRHVMLPKDIAKLIPKTRFMSESEWRNPGVQKVRDGSIMRSMNMNFTSYCSDSRYPRSQTNEAGELLFSLKLTRLSFLLTSF</sequence>
<evidence type="ECO:0000256" key="5">
    <source>
        <dbReference type="ARBA" id="ARBA00023306"/>
    </source>
</evidence>
<evidence type="ECO:0000313" key="8">
    <source>
        <dbReference type="Proteomes" id="UP000028990"/>
    </source>
</evidence>
<comment type="subunit">
    <text evidence="3">Forms a homohexamer that can probably bind six kinase subunits.</text>
</comment>
<evidence type="ECO:0000313" key="7">
    <source>
        <dbReference type="EMBL" id="KFO33503.1"/>
    </source>
</evidence>
<dbReference type="Proteomes" id="UP000028990">
    <property type="component" value="Unassembled WGS sequence"/>
</dbReference>
<keyword evidence="5 6" id="KW-0131">Cell cycle</keyword>
<dbReference type="STRING" id="885580.ENSFDAP00000011568"/>
<name>A0A091DSN6_FUKDA</name>
<proteinExistence type="inferred from homology"/>
<comment type="similarity">
    <text evidence="2 6">Belongs to the CKS family.</text>
</comment>
<evidence type="ECO:0000256" key="6">
    <source>
        <dbReference type="RuleBase" id="RU311113"/>
    </source>
</evidence>
<keyword evidence="7" id="KW-0418">Kinase</keyword>
<dbReference type="EMBL" id="KN122083">
    <property type="protein sequence ID" value="KFO33503.1"/>
    <property type="molecule type" value="Genomic_DNA"/>
</dbReference>
<accession>A0A091DSN6</accession>
<dbReference type="Pfam" id="PF01111">
    <property type="entry name" value="CKS"/>
    <property type="match status" value="1"/>
</dbReference>
<organism evidence="7 8">
    <name type="scientific">Fukomys damarensis</name>
    <name type="common">Damaraland mole rat</name>
    <name type="synonym">Cryptomys damarensis</name>
    <dbReference type="NCBI Taxonomy" id="885580"/>
    <lineage>
        <taxon>Eukaryota</taxon>
        <taxon>Metazoa</taxon>
        <taxon>Chordata</taxon>
        <taxon>Craniata</taxon>
        <taxon>Vertebrata</taxon>
        <taxon>Euteleostomi</taxon>
        <taxon>Mammalia</taxon>
        <taxon>Eutheria</taxon>
        <taxon>Euarchontoglires</taxon>
        <taxon>Glires</taxon>
        <taxon>Rodentia</taxon>
        <taxon>Hystricomorpha</taxon>
        <taxon>Bathyergidae</taxon>
        <taxon>Fukomys</taxon>
    </lineage>
</organism>
<evidence type="ECO:0000256" key="3">
    <source>
        <dbReference type="ARBA" id="ARBA00011253"/>
    </source>
</evidence>
<dbReference type="AlphaFoldDB" id="A0A091DSN6"/>
<dbReference type="Gene3D" id="3.30.170.10">
    <property type="entry name" value="Cyclin-dependent kinase, regulatory subunit"/>
    <property type="match status" value="1"/>
</dbReference>
<dbReference type="InterPro" id="IPR036858">
    <property type="entry name" value="Cyclin-dep_kinase_reg-sub_sf"/>
</dbReference>
<dbReference type="PRINTS" id="PR00296">
    <property type="entry name" value="CYCLINKINASE"/>
</dbReference>
<dbReference type="SMART" id="SM01084">
    <property type="entry name" value="CKS"/>
    <property type="match status" value="1"/>
</dbReference>
<evidence type="ECO:0000256" key="1">
    <source>
        <dbReference type="ARBA" id="ARBA00002449"/>
    </source>
</evidence>
<reference evidence="7 8" key="1">
    <citation type="submission" date="2013-11" db="EMBL/GenBank/DDBJ databases">
        <title>The Damaraland mole rat (Fukomys damarensis) genome and evolution of African mole rats.</title>
        <authorList>
            <person name="Gladyshev V.N."/>
            <person name="Fang X."/>
        </authorList>
    </citation>
    <scope>NUCLEOTIDE SEQUENCE [LARGE SCALE GENOMIC DNA]</scope>
    <source>
        <tissue evidence="7">Liver</tissue>
    </source>
</reference>
<keyword evidence="7" id="KW-0808">Transferase</keyword>
<evidence type="ECO:0000256" key="2">
    <source>
        <dbReference type="ARBA" id="ARBA00007782"/>
    </source>
</evidence>
<evidence type="ECO:0000256" key="4">
    <source>
        <dbReference type="ARBA" id="ARBA00022618"/>
    </source>
</evidence>
<dbReference type="SUPFAM" id="SSF55637">
    <property type="entry name" value="Cell cycle regulatory proteins"/>
    <property type="match status" value="1"/>
</dbReference>
<gene>
    <name evidence="7" type="ORF">H920_05040</name>
</gene>
<dbReference type="GO" id="GO:0016538">
    <property type="term" value="F:cyclin-dependent protein serine/threonine kinase regulator activity"/>
    <property type="evidence" value="ECO:0007669"/>
    <property type="project" value="InterPro"/>
</dbReference>
<dbReference type="GO" id="GO:0016301">
    <property type="term" value="F:kinase activity"/>
    <property type="evidence" value="ECO:0007669"/>
    <property type="project" value="UniProtKB-KW"/>
</dbReference>